<organism evidence="1 2">
    <name type="scientific">Alloalcanivorax venustensis ISO4</name>
    <dbReference type="NCBI Taxonomy" id="1177184"/>
    <lineage>
        <taxon>Bacteria</taxon>
        <taxon>Pseudomonadati</taxon>
        <taxon>Pseudomonadota</taxon>
        <taxon>Gammaproteobacteria</taxon>
        <taxon>Oceanospirillales</taxon>
        <taxon>Alcanivoracaceae</taxon>
        <taxon>Alloalcanivorax</taxon>
    </lineage>
</organism>
<sequence>MPLGTRLFTAVPFPKEATMSDRRTENDYESDDLLMNDDFELEDGVDDDLQEEKAARSRSFNMDMRHRIEDRLEERRLKRELGDYEFFNMDDDDEDILH</sequence>
<keyword evidence="2" id="KW-1185">Reference proteome</keyword>
<evidence type="ECO:0000313" key="1">
    <source>
        <dbReference type="EMBL" id="MBF5053993.1"/>
    </source>
</evidence>
<dbReference type="NCBIfam" id="NF046101">
    <property type="entry name" value="PA3496_fam"/>
    <property type="match status" value="1"/>
</dbReference>
<proteinExistence type="predicted"/>
<name>A0ABS0AIR8_9GAMM</name>
<dbReference type="Proteomes" id="UP000644441">
    <property type="component" value="Unassembled WGS sequence"/>
</dbReference>
<dbReference type="InterPro" id="IPR058059">
    <property type="entry name" value="PA3496-like"/>
</dbReference>
<protein>
    <submittedName>
        <fullName evidence="1">Uncharacterized protein</fullName>
    </submittedName>
</protein>
<dbReference type="InterPro" id="IPR058510">
    <property type="entry name" value="DUF8197"/>
</dbReference>
<gene>
    <name evidence="1" type="ORF">ISO4_02595</name>
</gene>
<dbReference type="Pfam" id="PF26620">
    <property type="entry name" value="DUF8197"/>
    <property type="match status" value="1"/>
</dbReference>
<reference evidence="1 2" key="1">
    <citation type="submission" date="2012-09" db="EMBL/GenBank/DDBJ databases">
        <title>Genome Sequence of alkane-degrading Bacterium Alcanivorax venustensis ISO4.</title>
        <authorList>
            <person name="Lai Q."/>
            <person name="Shao Z."/>
        </authorList>
    </citation>
    <scope>NUCLEOTIDE SEQUENCE [LARGE SCALE GENOMIC DNA]</scope>
    <source>
        <strain evidence="1 2">ISO4</strain>
    </source>
</reference>
<comment type="caution">
    <text evidence="1">The sequence shown here is derived from an EMBL/GenBank/DDBJ whole genome shotgun (WGS) entry which is preliminary data.</text>
</comment>
<evidence type="ECO:0000313" key="2">
    <source>
        <dbReference type="Proteomes" id="UP000644441"/>
    </source>
</evidence>
<dbReference type="EMBL" id="ARXR01000027">
    <property type="protein sequence ID" value="MBF5053993.1"/>
    <property type="molecule type" value="Genomic_DNA"/>
</dbReference>
<accession>A0ABS0AIR8</accession>